<reference evidence="3 4" key="1">
    <citation type="submission" date="2016-10" db="EMBL/GenBank/DDBJ databases">
        <authorList>
            <person name="de Groot N.N."/>
        </authorList>
    </citation>
    <scope>NUCLEOTIDE SEQUENCE [LARGE SCALE GENOMIC DNA]</scope>
    <source>
        <strain evidence="3 4">DSM 25186</strain>
    </source>
</reference>
<feature type="region of interest" description="Disordered" evidence="1">
    <location>
        <begin position="34"/>
        <end position="74"/>
    </location>
</feature>
<keyword evidence="2" id="KW-1133">Transmembrane helix</keyword>
<evidence type="ECO:0000256" key="1">
    <source>
        <dbReference type="SAM" id="MobiDB-lite"/>
    </source>
</evidence>
<evidence type="ECO:0008006" key="5">
    <source>
        <dbReference type="Google" id="ProtNLM"/>
    </source>
</evidence>
<dbReference type="AlphaFoldDB" id="A0A1G9VGF5"/>
<accession>A0A1G9VGF5</accession>
<dbReference type="Proteomes" id="UP000198510">
    <property type="component" value="Unassembled WGS sequence"/>
</dbReference>
<evidence type="ECO:0000313" key="4">
    <source>
        <dbReference type="Proteomes" id="UP000198510"/>
    </source>
</evidence>
<organism evidence="3 4">
    <name type="scientific">Catalinimonas alkaloidigena</name>
    <dbReference type="NCBI Taxonomy" id="1075417"/>
    <lineage>
        <taxon>Bacteria</taxon>
        <taxon>Pseudomonadati</taxon>
        <taxon>Bacteroidota</taxon>
        <taxon>Cytophagia</taxon>
        <taxon>Cytophagales</taxon>
        <taxon>Catalimonadaceae</taxon>
        <taxon>Catalinimonas</taxon>
    </lineage>
</organism>
<dbReference type="STRING" id="1075417.SAMN05421823_12027"/>
<dbReference type="EMBL" id="FNFO01000020">
    <property type="protein sequence ID" value="SDM71196.1"/>
    <property type="molecule type" value="Genomic_DNA"/>
</dbReference>
<keyword evidence="2" id="KW-0812">Transmembrane</keyword>
<evidence type="ECO:0000256" key="2">
    <source>
        <dbReference type="SAM" id="Phobius"/>
    </source>
</evidence>
<gene>
    <name evidence="3" type="ORF">SAMN05421823_12027</name>
</gene>
<keyword evidence="4" id="KW-1185">Reference proteome</keyword>
<protein>
    <recommendedName>
        <fullName evidence="5">PepSY-associated TM region</fullName>
    </recommendedName>
</protein>
<feature type="non-terminal residue" evidence="3">
    <location>
        <position position="1"/>
    </location>
</feature>
<feature type="transmembrane region" description="Helical" evidence="2">
    <location>
        <begin position="6"/>
        <end position="31"/>
    </location>
</feature>
<keyword evidence="2" id="KW-0472">Membrane</keyword>
<evidence type="ECO:0000313" key="3">
    <source>
        <dbReference type="EMBL" id="SDM71196.1"/>
    </source>
</evidence>
<sequence>GSVGGLWTKIIAFLACLISASLPITGLIIWLGKKKKKPRNAQGRGTRAKRSGVRPSPQHPVPAAVTEQVNASKG</sequence>
<name>A0A1G9VGF5_9BACT</name>
<proteinExistence type="predicted"/>